<dbReference type="Pfam" id="PF14559">
    <property type="entry name" value="TPR_19"/>
    <property type="match status" value="1"/>
</dbReference>
<evidence type="ECO:0000256" key="3">
    <source>
        <dbReference type="PROSITE-ProRule" id="PRU00339"/>
    </source>
</evidence>
<accession>A0A5M3T3T1</accession>
<dbReference type="RefSeq" id="WP_199318228.1">
    <property type="nucleotide sequence ID" value="NZ_BIMW01000024.1"/>
</dbReference>
<keyword evidence="1" id="KW-0677">Repeat</keyword>
<dbReference type="Gene3D" id="1.25.40.10">
    <property type="entry name" value="Tetratricopeptide repeat domain"/>
    <property type="match status" value="1"/>
</dbReference>
<name>A0A5M3T3T1_LIMPL</name>
<dbReference type="PANTHER" id="PTHR45586:SF1">
    <property type="entry name" value="LIPOPOLYSACCHARIDE ASSEMBLY PROTEIN B"/>
    <property type="match status" value="1"/>
</dbReference>
<dbReference type="InterPro" id="IPR019734">
    <property type="entry name" value="TPR_rpt"/>
</dbReference>
<gene>
    <name evidence="4" type="ORF">NIES46_05810</name>
</gene>
<dbReference type="Pfam" id="PF13432">
    <property type="entry name" value="TPR_16"/>
    <property type="match status" value="1"/>
</dbReference>
<feature type="repeat" description="TPR" evidence="3">
    <location>
        <begin position="85"/>
        <end position="118"/>
    </location>
</feature>
<dbReference type="SMART" id="SM00028">
    <property type="entry name" value="TPR"/>
    <property type="match status" value="6"/>
</dbReference>
<evidence type="ECO:0000256" key="1">
    <source>
        <dbReference type="ARBA" id="ARBA00022737"/>
    </source>
</evidence>
<dbReference type="PROSITE" id="PS50005">
    <property type="entry name" value="TPR"/>
    <property type="match status" value="3"/>
</dbReference>
<dbReference type="Pfam" id="PF13414">
    <property type="entry name" value="TPR_11"/>
    <property type="match status" value="1"/>
</dbReference>
<comment type="caution">
    <text evidence="4">The sequence shown here is derived from an EMBL/GenBank/DDBJ whole genome shotgun (WGS) entry which is preliminary data.</text>
</comment>
<evidence type="ECO:0000313" key="5">
    <source>
        <dbReference type="Proteomes" id="UP000326169"/>
    </source>
</evidence>
<dbReference type="Proteomes" id="UP000326169">
    <property type="component" value="Unassembled WGS sequence"/>
</dbReference>
<keyword evidence="2 3" id="KW-0802">TPR repeat</keyword>
<proteinExistence type="predicted"/>
<reference evidence="4 5" key="1">
    <citation type="journal article" date="2019" name="J Genomics">
        <title>The Draft Genome of a Hydrogen-producing Cyanobacterium, Arthrospira platensis NIES-46.</title>
        <authorList>
            <person name="Suzuki S."/>
            <person name="Yamaguchi H."/>
            <person name="Kawachi M."/>
        </authorList>
    </citation>
    <scope>NUCLEOTIDE SEQUENCE [LARGE SCALE GENOMIC DNA]</scope>
    <source>
        <strain evidence="4 5">NIES-46</strain>
    </source>
</reference>
<dbReference type="GeneID" id="301681532"/>
<evidence type="ECO:0000256" key="2">
    <source>
        <dbReference type="ARBA" id="ARBA00022803"/>
    </source>
</evidence>
<dbReference type="InterPro" id="IPR011990">
    <property type="entry name" value="TPR-like_helical_dom_sf"/>
</dbReference>
<dbReference type="InterPro" id="IPR051012">
    <property type="entry name" value="CellSynth/LPSAsmb/PSIAsmb"/>
</dbReference>
<protein>
    <submittedName>
        <fullName evidence="4">TPR domain protein</fullName>
    </submittedName>
</protein>
<keyword evidence="5" id="KW-1185">Reference proteome</keyword>
<organism evidence="4 5">
    <name type="scientific">Limnospira platensis NIES-46</name>
    <dbReference type="NCBI Taxonomy" id="1236695"/>
    <lineage>
        <taxon>Bacteria</taxon>
        <taxon>Bacillati</taxon>
        <taxon>Cyanobacteriota</taxon>
        <taxon>Cyanophyceae</taxon>
        <taxon>Oscillatoriophycideae</taxon>
        <taxon>Oscillatoriales</taxon>
        <taxon>Sirenicapillariaceae</taxon>
        <taxon>Limnospira</taxon>
    </lineage>
</organism>
<dbReference type="PANTHER" id="PTHR45586">
    <property type="entry name" value="TPR REPEAT-CONTAINING PROTEIN PA4667"/>
    <property type="match status" value="1"/>
</dbReference>
<dbReference type="EMBL" id="BIMW01000024">
    <property type="protein sequence ID" value="GCE92541.1"/>
    <property type="molecule type" value="Genomic_DNA"/>
</dbReference>
<feature type="repeat" description="TPR" evidence="3">
    <location>
        <begin position="51"/>
        <end position="84"/>
    </location>
</feature>
<evidence type="ECO:0000313" key="4">
    <source>
        <dbReference type="EMBL" id="GCE92541.1"/>
    </source>
</evidence>
<dbReference type="SUPFAM" id="SSF48452">
    <property type="entry name" value="TPR-like"/>
    <property type="match status" value="2"/>
</dbReference>
<sequence length="356" mass="40529">MSKKTFSCMVSVTLLSGSERNVYLVLDQKPTRINQKLKTLDQYIQKYPSGWKKRLELANLLYATGDWQRAIEEYHQVIERQPQLVEVYLNLGKMLQLMGQEADAVAVYEKALSQVRHEATQQHLGGLIAVCRHDLEAAIVAFESATALEPDNMTHWLALGRLQMQKEDISGALGTFDHILSVHPNDIVALIDSYDALMILGDVGEAEVRLLRLLELAPDDCQVLKRQIETRCRMGLVWEKEGKQTKKMIDTARQRMATVEGWELLAYYHIAREEFAEGVKILARLTEEHPNNPKSWHSYGWGLFHAGQYQKAASAMETAYKLSGEDAKIYRDWCKILQGTRQSQQPAKLEARVACV</sequence>
<feature type="repeat" description="TPR" evidence="3">
    <location>
        <begin position="153"/>
        <end position="186"/>
    </location>
</feature>